<accession>A0AAC8QQX5</accession>
<dbReference type="Proteomes" id="UP000035479">
    <property type="component" value="Chromosome"/>
</dbReference>
<evidence type="ECO:0000313" key="2">
    <source>
        <dbReference type="Proteomes" id="UP000035479"/>
    </source>
</evidence>
<proteinExistence type="predicted"/>
<name>A0AAC8QQX5_9ENTR</name>
<protein>
    <submittedName>
        <fullName evidence="1">Uncharacterized protein</fullName>
    </submittedName>
</protein>
<dbReference type="AlphaFoldDB" id="A0AAC8QQX5"/>
<dbReference type="EMBL" id="CP011602">
    <property type="protein sequence ID" value="AKL12927.1"/>
    <property type="molecule type" value="Genomic_DNA"/>
</dbReference>
<dbReference type="KEGG" id="kin:AB182_17150"/>
<sequence length="69" mass="7868">MCSPWRKGQNLPDSAWRGGEVRFCEPQFVQGCAKIKLAVQKVNTCYRVVLGGRLQIKQISENYGRAIRK</sequence>
<organism evidence="1 2">
    <name type="scientific">Phytobacter ursingii</name>
    <dbReference type="NCBI Taxonomy" id="1972431"/>
    <lineage>
        <taxon>Bacteria</taxon>
        <taxon>Pseudomonadati</taxon>
        <taxon>Pseudomonadota</taxon>
        <taxon>Gammaproteobacteria</taxon>
        <taxon>Enterobacterales</taxon>
        <taxon>Enterobacteriaceae</taxon>
        <taxon>Phytobacter</taxon>
    </lineage>
</organism>
<reference evidence="1 2" key="1">
    <citation type="submission" date="2015-06" db="EMBL/GenBank/DDBJ databases">
        <title>Rapid spread of a carbapenem resistance gene driven by multiple levels of genetic mobility.</title>
        <authorList>
            <person name="Sheppard A.E."/>
            <person name="Stoesser N."/>
            <person name="Wilson D."/>
            <person name="Sebra R."/>
            <person name="Kasarskis A."/>
            <person name="Anson L."/>
            <person name="Giess A."/>
            <person name="Pankhurst L."/>
            <person name="Vaughan A."/>
            <person name="Grim C.J."/>
            <person name="Cox H."/>
            <person name="Yeh A."/>
            <person name="Sifri C.D."/>
            <person name="Walker S."/>
            <person name="Peto T.E."/>
            <person name="Crook D.W."/>
            <person name="Mathers A.J."/>
        </authorList>
    </citation>
    <scope>NUCLEOTIDE SEQUENCE [LARGE SCALE GENOMIC DNA]</scope>
    <source>
        <strain evidence="1 2">CAV1151</strain>
    </source>
</reference>
<evidence type="ECO:0000313" key="1">
    <source>
        <dbReference type="EMBL" id="AKL12927.1"/>
    </source>
</evidence>
<gene>
    <name evidence="1" type="ORF">AB182_17150</name>
</gene>